<gene>
    <name evidence="6" type="ORF">JL2886_01458</name>
    <name evidence="7" type="ORF">PXK24_19145</name>
</gene>
<evidence type="ECO:0000256" key="1">
    <source>
        <dbReference type="ARBA" id="ARBA00004442"/>
    </source>
</evidence>
<reference evidence="6 8" key="1">
    <citation type="submission" date="2016-04" db="EMBL/GenBank/DDBJ databases">
        <authorList>
            <person name="Evans L.H."/>
            <person name="Alamgir A."/>
            <person name="Owens N."/>
            <person name="Weber N.D."/>
            <person name="Virtaneva K."/>
            <person name="Barbian K."/>
            <person name="Babar A."/>
            <person name="Rosenke K."/>
        </authorList>
    </citation>
    <scope>NUCLEOTIDE SEQUENCE [LARGE SCALE GENOMIC DNA]</scope>
    <source>
        <strain evidence="6 8">JL2886</strain>
    </source>
</reference>
<evidence type="ECO:0000259" key="5">
    <source>
        <dbReference type="PROSITE" id="PS51123"/>
    </source>
</evidence>
<dbReference type="PRINTS" id="PR01021">
    <property type="entry name" value="OMPADOMAIN"/>
</dbReference>
<evidence type="ECO:0000256" key="3">
    <source>
        <dbReference type="ARBA" id="ARBA00023237"/>
    </source>
</evidence>
<protein>
    <submittedName>
        <fullName evidence="6">Membrane protein</fullName>
    </submittedName>
    <submittedName>
        <fullName evidence="7">OmpA family protein</fullName>
    </submittedName>
</protein>
<feature type="domain" description="OmpA-like" evidence="5">
    <location>
        <begin position="103"/>
        <end position="220"/>
    </location>
</feature>
<dbReference type="InterPro" id="IPR050330">
    <property type="entry name" value="Bact_OuterMem_StrucFunc"/>
</dbReference>
<keyword evidence="8" id="KW-1185">Reference proteome</keyword>
<dbReference type="InterPro" id="IPR006664">
    <property type="entry name" value="OMP_bac"/>
</dbReference>
<reference evidence="7 9" key="2">
    <citation type="submission" date="2023-02" db="EMBL/GenBank/DDBJ databases">
        <title>Population genomics of bacteria associated with diatom.</title>
        <authorList>
            <person name="Xie J."/>
            <person name="Wang H."/>
        </authorList>
    </citation>
    <scope>NUCLEOTIDE SEQUENCE [LARGE SCALE GENOMIC DNA]</scope>
    <source>
        <strain evidence="7 9">PT47_8</strain>
    </source>
</reference>
<keyword evidence="3" id="KW-0998">Cell outer membrane</keyword>
<dbReference type="EMBL" id="JARCJK010000014">
    <property type="protein sequence ID" value="MDE4167816.1"/>
    <property type="molecule type" value="Genomic_DNA"/>
</dbReference>
<dbReference type="Proteomes" id="UP001218364">
    <property type="component" value="Unassembled WGS sequence"/>
</dbReference>
<keyword evidence="2 4" id="KW-0472">Membrane</keyword>
<evidence type="ECO:0000256" key="4">
    <source>
        <dbReference type="PROSITE-ProRule" id="PRU00473"/>
    </source>
</evidence>
<dbReference type="GO" id="GO:0009279">
    <property type="term" value="C:cell outer membrane"/>
    <property type="evidence" value="ECO:0007669"/>
    <property type="project" value="UniProtKB-SubCell"/>
</dbReference>
<dbReference type="PROSITE" id="PS51123">
    <property type="entry name" value="OMPA_2"/>
    <property type="match status" value="1"/>
</dbReference>
<evidence type="ECO:0000313" key="9">
    <source>
        <dbReference type="Proteomes" id="UP001218364"/>
    </source>
</evidence>
<dbReference type="AlphaFoldDB" id="A0A1B0ZQD5"/>
<dbReference type="Pfam" id="PF00691">
    <property type="entry name" value="OmpA"/>
    <property type="match status" value="1"/>
</dbReference>
<dbReference type="CDD" id="cd07185">
    <property type="entry name" value="OmpA_C-like"/>
    <property type="match status" value="1"/>
</dbReference>
<dbReference type="OrthoDB" id="9782229at2"/>
<dbReference type="SUPFAM" id="SSF103088">
    <property type="entry name" value="OmpA-like"/>
    <property type="match status" value="1"/>
</dbReference>
<evidence type="ECO:0000256" key="2">
    <source>
        <dbReference type="ARBA" id="ARBA00023136"/>
    </source>
</evidence>
<dbReference type="InterPro" id="IPR006665">
    <property type="entry name" value="OmpA-like"/>
</dbReference>
<dbReference type="PANTHER" id="PTHR30329">
    <property type="entry name" value="STATOR ELEMENT OF FLAGELLAR MOTOR COMPLEX"/>
    <property type="match status" value="1"/>
</dbReference>
<name>A0A1B0ZQD5_9RHOB</name>
<dbReference type="RefSeq" id="WP_065271359.1">
    <property type="nucleotide sequence ID" value="NZ_CP015124.1"/>
</dbReference>
<organism evidence="6 8">
    <name type="scientific">Phaeobacter gallaeciensis</name>
    <dbReference type="NCBI Taxonomy" id="60890"/>
    <lineage>
        <taxon>Bacteria</taxon>
        <taxon>Pseudomonadati</taxon>
        <taxon>Pseudomonadota</taxon>
        <taxon>Alphaproteobacteria</taxon>
        <taxon>Rhodobacterales</taxon>
        <taxon>Roseobacteraceae</taxon>
        <taxon>Phaeobacter</taxon>
    </lineage>
</organism>
<dbReference type="EMBL" id="CP015124">
    <property type="protein sequence ID" value="ANP36375.1"/>
    <property type="molecule type" value="Genomic_DNA"/>
</dbReference>
<dbReference type="PATRIC" id="fig|60890.4.peg.1433"/>
<dbReference type="InterPro" id="IPR036737">
    <property type="entry name" value="OmpA-like_sf"/>
</dbReference>
<dbReference type="InterPro" id="IPR039567">
    <property type="entry name" value="Gly-zipper"/>
</dbReference>
<dbReference type="PROSITE" id="PS51257">
    <property type="entry name" value="PROKAR_LIPOPROTEIN"/>
    <property type="match status" value="1"/>
</dbReference>
<proteinExistence type="predicted"/>
<dbReference type="Proteomes" id="UP000092565">
    <property type="component" value="Chromosome"/>
</dbReference>
<comment type="subcellular location">
    <subcellularLocation>
        <location evidence="1">Cell outer membrane</location>
    </subcellularLocation>
</comment>
<accession>A0A1B0ZQD5</accession>
<sequence length="221" mass="22365">MTILKFSTVAAVTVALGLGACTDPALLNSDGTPSKEKQGLIAGGILGAGIGALSNSSNKTGAVLGGAAVGAIAGGLIGSQLDKQEAELRQSISSDGISIVNTGDRLVVSLPNDLTFATDSSAISPSVRSDLLKVADSLVRYPNSTVQVIGHTDSDGDAAYNQGLSERRANAVADQIQAGGVPYNRIRTIGRGEEQPVASNLTEAGKAQNRRVEIVVIPTGG</sequence>
<dbReference type="Pfam" id="PF13488">
    <property type="entry name" value="Gly-zipper_Omp"/>
    <property type="match status" value="1"/>
</dbReference>
<evidence type="ECO:0000313" key="8">
    <source>
        <dbReference type="Proteomes" id="UP000092565"/>
    </source>
</evidence>
<evidence type="ECO:0000313" key="7">
    <source>
        <dbReference type="EMBL" id="MDE4167816.1"/>
    </source>
</evidence>
<dbReference type="PANTHER" id="PTHR30329:SF21">
    <property type="entry name" value="LIPOPROTEIN YIAD-RELATED"/>
    <property type="match status" value="1"/>
</dbReference>
<evidence type="ECO:0000313" key="6">
    <source>
        <dbReference type="EMBL" id="ANP36375.1"/>
    </source>
</evidence>
<dbReference type="Gene3D" id="3.30.1330.60">
    <property type="entry name" value="OmpA-like domain"/>
    <property type="match status" value="1"/>
</dbReference>